<comment type="similarity">
    <text evidence="1 4">Belongs to the eukaryotic ribosomal protein eS24 family.</text>
</comment>
<feature type="compositionally biased region" description="Basic residues" evidence="6">
    <location>
        <begin position="121"/>
        <end position="137"/>
    </location>
</feature>
<sequence>MADKAVTIRTRKFMTNRLLSRKQFISWLYAGIWNLEVVDVLHPGRANVSKAELKEKLARMYEVKDPNTVFVFKFRTHFGGGKSTGFGLIYDSVENAKKYEPKYRLIRNGLDTKVEKSRKQMKERKNRAKKIRGVKKTKASEAAKAGKKK</sequence>
<dbReference type="InterPro" id="IPR012678">
    <property type="entry name" value="Ribosomal_uL23/eL15/eS24_sf"/>
</dbReference>
<dbReference type="GO" id="GO:0003729">
    <property type="term" value="F:mRNA binding"/>
    <property type="evidence" value="ECO:0007669"/>
    <property type="project" value="UniProtKB-ARBA"/>
</dbReference>
<dbReference type="GO" id="GO:0005840">
    <property type="term" value="C:ribosome"/>
    <property type="evidence" value="ECO:0007669"/>
    <property type="project" value="UniProtKB-KW"/>
</dbReference>
<reference evidence="7 8" key="1">
    <citation type="submission" date="2024-08" db="EMBL/GenBank/DDBJ databases">
        <title>Insights into the chromosomal genome structure of Flemingia macrophylla.</title>
        <authorList>
            <person name="Ding Y."/>
            <person name="Zhao Y."/>
            <person name="Bi W."/>
            <person name="Wu M."/>
            <person name="Zhao G."/>
            <person name="Gong Y."/>
            <person name="Li W."/>
            <person name="Zhang P."/>
        </authorList>
    </citation>
    <scope>NUCLEOTIDE SEQUENCE [LARGE SCALE GENOMIC DNA]</scope>
    <source>
        <strain evidence="7">DYQJB</strain>
        <tissue evidence="7">Leaf</tissue>
    </source>
</reference>
<evidence type="ECO:0000256" key="2">
    <source>
        <dbReference type="ARBA" id="ARBA00022980"/>
    </source>
</evidence>
<dbReference type="FunFam" id="3.30.70.3370:FF:000001">
    <property type="entry name" value="40S ribosomal protein S24"/>
    <property type="match status" value="1"/>
</dbReference>
<proteinExistence type="inferred from homology"/>
<dbReference type="InterPro" id="IPR018098">
    <property type="entry name" value="Ribosomal_eS24_CS"/>
</dbReference>
<evidence type="ECO:0000256" key="3">
    <source>
        <dbReference type="ARBA" id="ARBA00023274"/>
    </source>
</evidence>
<protein>
    <recommendedName>
        <fullName evidence="5">40S ribosomal protein S24</fullName>
    </recommendedName>
</protein>
<name>A0ABD1NF39_9FABA</name>
<dbReference type="PANTHER" id="PTHR10496">
    <property type="entry name" value="40S RIBOSOMAL PROTEIN S24"/>
    <property type="match status" value="1"/>
</dbReference>
<dbReference type="SUPFAM" id="SSF54189">
    <property type="entry name" value="Ribosomal proteins S24e, L23 and L15e"/>
    <property type="match status" value="1"/>
</dbReference>
<dbReference type="Pfam" id="PF01282">
    <property type="entry name" value="Ribosomal_S24e"/>
    <property type="match status" value="1"/>
</dbReference>
<dbReference type="PROSITE" id="PS00529">
    <property type="entry name" value="RIBOSOMAL_S24E"/>
    <property type="match status" value="1"/>
</dbReference>
<organism evidence="7 8">
    <name type="scientific">Flemingia macrophylla</name>
    <dbReference type="NCBI Taxonomy" id="520843"/>
    <lineage>
        <taxon>Eukaryota</taxon>
        <taxon>Viridiplantae</taxon>
        <taxon>Streptophyta</taxon>
        <taxon>Embryophyta</taxon>
        <taxon>Tracheophyta</taxon>
        <taxon>Spermatophyta</taxon>
        <taxon>Magnoliopsida</taxon>
        <taxon>eudicotyledons</taxon>
        <taxon>Gunneridae</taxon>
        <taxon>Pentapetalae</taxon>
        <taxon>rosids</taxon>
        <taxon>fabids</taxon>
        <taxon>Fabales</taxon>
        <taxon>Fabaceae</taxon>
        <taxon>Papilionoideae</taxon>
        <taxon>50 kb inversion clade</taxon>
        <taxon>NPAAA clade</taxon>
        <taxon>indigoferoid/millettioid clade</taxon>
        <taxon>Phaseoleae</taxon>
        <taxon>Flemingia</taxon>
    </lineage>
</organism>
<keyword evidence="2 4" id="KW-0689">Ribosomal protein</keyword>
<dbReference type="InterPro" id="IPR053709">
    <property type="entry name" value="eRP_eS24_sf"/>
</dbReference>
<accession>A0ABD1NF39</accession>
<dbReference type="Proteomes" id="UP001603857">
    <property type="component" value="Unassembled WGS sequence"/>
</dbReference>
<evidence type="ECO:0000256" key="6">
    <source>
        <dbReference type="SAM" id="MobiDB-lite"/>
    </source>
</evidence>
<gene>
    <name evidence="7" type="ORF">Fmac_007055</name>
</gene>
<dbReference type="InterPro" id="IPR001976">
    <property type="entry name" value="Ribosomal_eS24"/>
</dbReference>
<comment type="caution">
    <text evidence="7">The sequence shown here is derived from an EMBL/GenBank/DDBJ whole genome shotgun (WGS) entry which is preliminary data.</text>
</comment>
<evidence type="ECO:0000256" key="4">
    <source>
        <dbReference type="RuleBase" id="RU004381"/>
    </source>
</evidence>
<keyword evidence="8" id="KW-1185">Reference proteome</keyword>
<dbReference type="HAMAP" id="MF_00545">
    <property type="entry name" value="Ribosomal_eS24"/>
    <property type="match status" value="1"/>
</dbReference>
<dbReference type="Gene3D" id="3.30.70.3370">
    <property type="match status" value="1"/>
</dbReference>
<evidence type="ECO:0000313" key="8">
    <source>
        <dbReference type="Proteomes" id="UP001603857"/>
    </source>
</evidence>
<keyword evidence="3 4" id="KW-0687">Ribonucleoprotein</keyword>
<evidence type="ECO:0000256" key="1">
    <source>
        <dbReference type="ARBA" id="ARBA00009680"/>
    </source>
</evidence>
<dbReference type="EMBL" id="JBGMDY010000002">
    <property type="protein sequence ID" value="KAL2345770.1"/>
    <property type="molecule type" value="Genomic_DNA"/>
</dbReference>
<feature type="region of interest" description="Disordered" evidence="6">
    <location>
        <begin position="114"/>
        <end position="149"/>
    </location>
</feature>
<evidence type="ECO:0000256" key="5">
    <source>
        <dbReference type="RuleBase" id="RU004383"/>
    </source>
</evidence>
<dbReference type="GO" id="GO:1990904">
    <property type="term" value="C:ribonucleoprotein complex"/>
    <property type="evidence" value="ECO:0007669"/>
    <property type="project" value="UniProtKB-KW"/>
</dbReference>
<evidence type="ECO:0000313" key="7">
    <source>
        <dbReference type="EMBL" id="KAL2345770.1"/>
    </source>
</evidence>
<dbReference type="AlphaFoldDB" id="A0ABD1NF39"/>